<dbReference type="Proteomes" id="UP000266385">
    <property type="component" value="Unassembled WGS sequence"/>
</dbReference>
<organism evidence="6 7">
    <name type="scientific">Henriciella mobilis</name>
    <dbReference type="NCBI Taxonomy" id="2305467"/>
    <lineage>
        <taxon>Bacteria</taxon>
        <taxon>Pseudomonadati</taxon>
        <taxon>Pseudomonadota</taxon>
        <taxon>Alphaproteobacteria</taxon>
        <taxon>Hyphomonadales</taxon>
        <taxon>Hyphomonadaceae</taxon>
        <taxon>Henriciella</taxon>
    </lineage>
</organism>
<dbReference type="GO" id="GO:0022625">
    <property type="term" value="C:cytosolic large ribosomal subunit"/>
    <property type="evidence" value="ECO:0007669"/>
    <property type="project" value="TreeGrafter"/>
</dbReference>
<dbReference type="EMBL" id="QWFX01000006">
    <property type="protein sequence ID" value="RIJ30382.1"/>
    <property type="molecule type" value="Genomic_DNA"/>
</dbReference>
<dbReference type="RefSeq" id="WP_119375701.1">
    <property type="nucleotide sequence ID" value="NZ_QWFX01000006.1"/>
</dbReference>
<accession>A0A399RKK2</accession>
<protein>
    <recommendedName>
        <fullName evidence="4 5">Large ribosomal subunit protein bL28</fullName>
    </recommendedName>
</protein>
<evidence type="ECO:0000313" key="7">
    <source>
        <dbReference type="Proteomes" id="UP000266385"/>
    </source>
</evidence>
<dbReference type="NCBIfam" id="TIGR00009">
    <property type="entry name" value="L28"/>
    <property type="match status" value="1"/>
</dbReference>
<dbReference type="PANTHER" id="PTHR13528:SF2">
    <property type="entry name" value="LARGE RIBOSOMAL SUBUNIT PROTEIN BL28M"/>
    <property type="match status" value="1"/>
</dbReference>
<dbReference type="InterPro" id="IPR026569">
    <property type="entry name" value="Ribosomal_bL28"/>
</dbReference>
<evidence type="ECO:0000256" key="2">
    <source>
        <dbReference type="ARBA" id="ARBA00022980"/>
    </source>
</evidence>
<dbReference type="InterPro" id="IPR034704">
    <property type="entry name" value="Ribosomal_bL28/bL31-like_sf"/>
</dbReference>
<dbReference type="PANTHER" id="PTHR13528">
    <property type="entry name" value="39S RIBOSOMAL PROTEIN L28, MITOCHONDRIAL"/>
    <property type="match status" value="1"/>
</dbReference>
<comment type="caution">
    <text evidence="6">The sequence shown here is derived from an EMBL/GenBank/DDBJ whole genome shotgun (WGS) entry which is preliminary data.</text>
</comment>
<keyword evidence="7" id="KW-1185">Reference proteome</keyword>
<name>A0A399RKK2_9PROT</name>
<dbReference type="Pfam" id="PF00830">
    <property type="entry name" value="Ribosomal_L28"/>
    <property type="match status" value="1"/>
</dbReference>
<evidence type="ECO:0000256" key="4">
    <source>
        <dbReference type="ARBA" id="ARBA00035174"/>
    </source>
</evidence>
<gene>
    <name evidence="5" type="primary">rpmB</name>
    <name evidence="6" type="ORF">D1223_07020</name>
</gene>
<dbReference type="InterPro" id="IPR037147">
    <property type="entry name" value="Ribosomal_bL28_sf"/>
</dbReference>
<comment type="similarity">
    <text evidence="1 5">Belongs to the bacterial ribosomal protein bL28 family.</text>
</comment>
<proteinExistence type="inferred from homology"/>
<reference evidence="6 7" key="1">
    <citation type="submission" date="2018-08" db="EMBL/GenBank/DDBJ databases">
        <title>Henriciella mobilis sp. nov., isolated from seawater.</title>
        <authorList>
            <person name="Cheng H."/>
            <person name="Wu Y.-H."/>
            <person name="Xu X.-W."/>
            <person name="Guo L.-L."/>
        </authorList>
    </citation>
    <scope>NUCLEOTIDE SEQUENCE [LARGE SCALE GENOMIC DNA]</scope>
    <source>
        <strain evidence="6 7">JN25</strain>
    </source>
</reference>
<dbReference type="OrthoDB" id="9805609at2"/>
<dbReference type="SUPFAM" id="SSF143800">
    <property type="entry name" value="L28p-like"/>
    <property type="match status" value="1"/>
</dbReference>
<evidence type="ECO:0000313" key="6">
    <source>
        <dbReference type="EMBL" id="RIJ30382.1"/>
    </source>
</evidence>
<evidence type="ECO:0000256" key="3">
    <source>
        <dbReference type="ARBA" id="ARBA00023274"/>
    </source>
</evidence>
<keyword evidence="3 5" id="KW-0687">Ribonucleoprotein</keyword>
<dbReference type="InterPro" id="IPR001383">
    <property type="entry name" value="Ribosomal_bL28_bact-type"/>
</dbReference>
<dbReference type="GO" id="GO:0003735">
    <property type="term" value="F:structural constituent of ribosome"/>
    <property type="evidence" value="ECO:0007669"/>
    <property type="project" value="InterPro"/>
</dbReference>
<evidence type="ECO:0000256" key="5">
    <source>
        <dbReference type="HAMAP-Rule" id="MF_00373"/>
    </source>
</evidence>
<keyword evidence="2 5" id="KW-0689">Ribosomal protein</keyword>
<dbReference type="AlphaFoldDB" id="A0A399RKK2"/>
<dbReference type="HAMAP" id="MF_00373">
    <property type="entry name" value="Ribosomal_bL28"/>
    <property type="match status" value="1"/>
</dbReference>
<evidence type="ECO:0000256" key="1">
    <source>
        <dbReference type="ARBA" id="ARBA00008760"/>
    </source>
</evidence>
<dbReference type="GO" id="GO:0006412">
    <property type="term" value="P:translation"/>
    <property type="evidence" value="ECO:0007669"/>
    <property type="project" value="UniProtKB-UniRule"/>
</dbReference>
<dbReference type="Gene3D" id="2.30.170.40">
    <property type="entry name" value="Ribosomal protein L28/L24"/>
    <property type="match status" value="1"/>
</dbReference>
<sequence>MARECELSGVKPIIGHNVSHSNIKTKRRFLPNLVRVTLRSEALDRAFPMRIAAKTLRTVDKLGGLDAYLAKAKDEKLSEKALKIKRDIAKKAEGVEA</sequence>